<evidence type="ECO:0000256" key="6">
    <source>
        <dbReference type="ARBA" id="ARBA00022806"/>
    </source>
</evidence>
<dbReference type="InterPro" id="IPR007693">
    <property type="entry name" value="DNA_helicase_DnaB-like_N"/>
</dbReference>
<reference evidence="14 15" key="1">
    <citation type="journal article" date="2019" name="Nat. Microbiol.">
        <title>Mediterranean grassland soil C-N compound turnover is dependent on rainfall and depth, and is mediated by genomically divergent microorganisms.</title>
        <authorList>
            <person name="Diamond S."/>
            <person name="Andeer P.F."/>
            <person name="Li Z."/>
            <person name="Crits-Christoph A."/>
            <person name="Burstein D."/>
            <person name="Anantharaman K."/>
            <person name="Lane K.R."/>
            <person name="Thomas B.C."/>
            <person name="Pan C."/>
            <person name="Northen T.R."/>
            <person name="Banfield J.F."/>
        </authorList>
    </citation>
    <scope>NUCLEOTIDE SEQUENCE [LARGE SCALE GENOMIC DNA]</scope>
    <source>
        <strain evidence="14">WS_9</strain>
    </source>
</reference>
<dbReference type="Gene3D" id="3.40.50.300">
    <property type="entry name" value="P-loop containing nucleotide triphosphate hydrolases"/>
    <property type="match status" value="1"/>
</dbReference>
<dbReference type="InterPro" id="IPR027417">
    <property type="entry name" value="P-loop_NTPase"/>
</dbReference>
<dbReference type="PANTHER" id="PTHR30153:SF2">
    <property type="entry name" value="REPLICATIVE DNA HELICASE"/>
    <property type="match status" value="1"/>
</dbReference>
<dbReference type="SUPFAM" id="SSF48024">
    <property type="entry name" value="N-terminal domain of DnaB helicase"/>
    <property type="match status" value="1"/>
</dbReference>
<dbReference type="GO" id="GO:0003677">
    <property type="term" value="F:DNA binding"/>
    <property type="evidence" value="ECO:0007669"/>
    <property type="project" value="UniProtKB-UniRule"/>
</dbReference>
<keyword evidence="4 12" id="KW-0547">Nucleotide-binding</keyword>
<dbReference type="FunFam" id="1.10.860.10:FF:000001">
    <property type="entry name" value="Replicative DNA helicase"/>
    <property type="match status" value="1"/>
</dbReference>
<dbReference type="Pfam" id="PF03796">
    <property type="entry name" value="DnaB_C"/>
    <property type="match status" value="1"/>
</dbReference>
<dbReference type="InterPro" id="IPR007692">
    <property type="entry name" value="DNA_helicase_DnaB"/>
</dbReference>
<dbReference type="InterPro" id="IPR016136">
    <property type="entry name" value="DNA_helicase_N/primase_C"/>
</dbReference>
<evidence type="ECO:0000256" key="9">
    <source>
        <dbReference type="ARBA" id="ARBA00023235"/>
    </source>
</evidence>
<dbReference type="SUPFAM" id="SSF52540">
    <property type="entry name" value="P-loop containing nucleoside triphosphate hydrolases"/>
    <property type="match status" value="1"/>
</dbReference>
<dbReference type="EC" id="5.6.2.3" evidence="11 12"/>
<keyword evidence="6 12" id="KW-0347">Helicase</keyword>
<evidence type="ECO:0000256" key="2">
    <source>
        <dbReference type="ARBA" id="ARBA00022515"/>
    </source>
</evidence>
<evidence type="ECO:0000256" key="7">
    <source>
        <dbReference type="ARBA" id="ARBA00022840"/>
    </source>
</evidence>
<dbReference type="SMART" id="SM00382">
    <property type="entry name" value="AAA"/>
    <property type="match status" value="1"/>
</dbReference>
<organism evidence="14 15">
    <name type="scientific">Eiseniibacteriota bacterium</name>
    <dbReference type="NCBI Taxonomy" id="2212470"/>
    <lineage>
        <taxon>Bacteria</taxon>
        <taxon>Candidatus Eiseniibacteriota</taxon>
    </lineage>
</organism>
<accession>A0A538TLE0</accession>
<dbReference type="GO" id="GO:0005829">
    <property type="term" value="C:cytosol"/>
    <property type="evidence" value="ECO:0007669"/>
    <property type="project" value="TreeGrafter"/>
</dbReference>
<dbReference type="PANTHER" id="PTHR30153">
    <property type="entry name" value="REPLICATIVE DNA HELICASE DNAB"/>
    <property type="match status" value="1"/>
</dbReference>
<dbReference type="GO" id="GO:1990077">
    <property type="term" value="C:primosome complex"/>
    <property type="evidence" value="ECO:0007669"/>
    <property type="project" value="UniProtKB-UniRule"/>
</dbReference>
<proteinExistence type="inferred from homology"/>
<dbReference type="InterPro" id="IPR003593">
    <property type="entry name" value="AAA+_ATPase"/>
</dbReference>
<evidence type="ECO:0000313" key="15">
    <source>
        <dbReference type="Proteomes" id="UP000317691"/>
    </source>
</evidence>
<dbReference type="GO" id="GO:0005524">
    <property type="term" value="F:ATP binding"/>
    <property type="evidence" value="ECO:0007669"/>
    <property type="project" value="UniProtKB-UniRule"/>
</dbReference>
<comment type="caution">
    <text evidence="14">The sequence shown here is derived from an EMBL/GenBank/DDBJ whole genome shotgun (WGS) entry which is preliminary data.</text>
</comment>
<evidence type="ECO:0000313" key="14">
    <source>
        <dbReference type="EMBL" id="TMQ64430.1"/>
    </source>
</evidence>
<keyword evidence="5 12" id="KW-0378">Hydrolase</keyword>
<evidence type="ECO:0000256" key="12">
    <source>
        <dbReference type="RuleBase" id="RU362085"/>
    </source>
</evidence>
<evidence type="ECO:0000256" key="1">
    <source>
        <dbReference type="ARBA" id="ARBA00008428"/>
    </source>
</evidence>
<evidence type="ECO:0000256" key="11">
    <source>
        <dbReference type="NCBIfam" id="TIGR00665"/>
    </source>
</evidence>
<dbReference type="AlphaFoldDB" id="A0A538TLE0"/>
<dbReference type="NCBIfam" id="NF004384">
    <property type="entry name" value="PRK05748.1"/>
    <property type="match status" value="1"/>
</dbReference>
<keyword evidence="3 12" id="KW-0235">DNA replication</keyword>
<dbReference type="PROSITE" id="PS51199">
    <property type="entry name" value="SF4_HELICASE"/>
    <property type="match status" value="1"/>
</dbReference>
<evidence type="ECO:0000259" key="13">
    <source>
        <dbReference type="PROSITE" id="PS51199"/>
    </source>
</evidence>
<dbReference type="InterPro" id="IPR007694">
    <property type="entry name" value="DNA_helicase_DnaB-like_C"/>
</dbReference>
<evidence type="ECO:0000256" key="10">
    <source>
        <dbReference type="ARBA" id="ARBA00048954"/>
    </source>
</evidence>
<keyword evidence="7 12" id="KW-0067">ATP-binding</keyword>
<dbReference type="GO" id="GO:0016887">
    <property type="term" value="F:ATP hydrolysis activity"/>
    <property type="evidence" value="ECO:0007669"/>
    <property type="project" value="RHEA"/>
</dbReference>
<dbReference type="NCBIfam" id="TIGR00665">
    <property type="entry name" value="DnaB"/>
    <property type="match status" value="1"/>
</dbReference>
<protein>
    <recommendedName>
        <fullName evidence="11 12">Replicative DNA helicase</fullName>
        <ecNumber evidence="11 12">5.6.2.3</ecNumber>
    </recommendedName>
</protein>
<keyword evidence="8 12" id="KW-0238">DNA-binding</keyword>
<dbReference type="FunFam" id="3.40.50.300:FF:000076">
    <property type="entry name" value="Replicative DNA helicase"/>
    <property type="match status" value="1"/>
</dbReference>
<dbReference type="GO" id="GO:0042802">
    <property type="term" value="F:identical protein binding"/>
    <property type="evidence" value="ECO:0007669"/>
    <property type="project" value="UniProtKB-ARBA"/>
</dbReference>
<evidence type="ECO:0000256" key="4">
    <source>
        <dbReference type="ARBA" id="ARBA00022741"/>
    </source>
</evidence>
<dbReference type="GO" id="GO:0006269">
    <property type="term" value="P:DNA replication, synthesis of primer"/>
    <property type="evidence" value="ECO:0007669"/>
    <property type="project" value="UniProtKB-UniRule"/>
</dbReference>
<gene>
    <name evidence="14" type="primary">dnaB</name>
    <name evidence="14" type="ORF">E6K79_07645</name>
</gene>
<feature type="domain" description="SF4 helicase" evidence="13">
    <location>
        <begin position="184"/>
        <end position="455"/>
    </location>
</feature>
<comment type="function">
    <text evidence="12">The main replicative DNA helicase, it participates in initiation and elongation during chromosome replication. Travels ahead of the DNA replisome, separating dsDNA into templates for DNA synthesis. A processive ATP-dependent 5'-3' DNA helicase it has DNA-dependent ATPase activity.</text>
</comment>
<evidence type="ECO:0000256" key="3">
    <source>
        <dbReference type="ARBA" id="ARBA00022705"/>
    </source>
</evidence>
<dbReference type="Pfam" id="PF00772">
    <property type="entry name" value="DnaB"/>
    <property type="match status" value="1"/>
</dbReference>
<dbReference type="Proteomes" id="UP000317691">
    <property type="component" value="Unassembled WGS sequence"/>
</dbReference>
<dbReference type="GO" id="GO:0043139">
    <property type="term" value="F:5'-3' DNA helicase activity"/>
    <property type="evidence" value="ECO:0007669"/>
    <property type="project" value="UniProtKB-EC"/>
</dbReference>
<dbReference type="Gene3D" id="1.10.860.10">
    <property type="entry name" value="DNAb Helicase, Chain A"/>
    <property type="match status" value="1"/>
</dbReference>
<keyword evidence="9" id="KW-0413">Isomerase</keyword>
<evidence type="ECO:0000256" key="8">
    <source>
        <dbReference type="ARBA" id="ARBA00023125"/>
    </source>
</evidence>
<evidence type="ECO:0000256" key="5">
    <source>
        <dbReference type="ARBA" id="ARBA00022801"/>
    </source>
</evidence>
<sequence length="459" mass="51315">MTGESEAEYDAARLPPQALDAERSVLGSMLLSRDAIASAIQNLDEHAFYREAHRKIWRAILELFDRSEAVDMVTLVEALNRRKELEAVGGVTYLTTLDQFVATAGNIDHYCKIVREKSILRRLIEVGTGIVGEAYEGREDPSNLLDRAEQSIFAISDERLRTGFLPMRQLVLQGYSAIEEYRQRKVHVTGVPSGFYDLDEMTAGFQKSDFVVIAGRPSMGKTALAMNIAENVAVRIKAKDRRTVAVFSLEMSRESLVQRMLCSLAKVDIHKIRRGYASAEEYKRLQNAAAELHEASIYIDDTAAIGILEMRAKARRLVSEVPLGLILVDYLQLIRGPQDSENRQQEISSISRSLKALAKELQVPVIALSQLSRAVETRGGSKRPMLSDLRESGAIEQDADVVLFVYRPEVYESDPAKMDGKAEIIIAKQRNGPTGSVDLAFIRECTRFESLRDVPEPRP</sequence>
<name>A0A538TLE0_UNCEI</name>
<dbReference type="EMBL" id="VBOZ01000021">
    <property type="protein sequence ID" value="TMQ64430.1"/>
    <property type="molecule type" value="Genomic_DNA"/>
</dbReference>
<dbReference type="CDD" id="cd00984">
    <property type="entry name" value="DnaB_C"/>
    <property type="match status" value="1"/>
</dbReference>
<keyword evidence="2 12" id="KW-0639">Primosome</keyword>
<dbReference type="InterPro" id="IPR036185">
    <property type="entry name" value="DNA_heli_DnaB-like_N_sf"/>
</dbReference>
<comment type="similarity">
    <text evidence="1 12">Belongs to the helicase family. DnaB subfamily.</text>
</comment>
<comment type="catalytic activity">
    <reaction evidence="10 12">
        <text>ATP + H2O = ADP + phosphate + H(+)</text>
        <dbReference type="Rhea" id="RHEA:13065"/>
        <dbReference type="ChEBI" id="CHEBI:15377"/>
        <dbReference type="ChEBI" id="CHEBI:15378"/>
        <dbReference type="ChEBI" id="CHEBI:30616"/>
        <dbReference type="ChEBI" id="CHEBI:43474"/>
        <dbReference type="ChEBI" id="CHEBI:456216"/>
        <dbReference type="EC" id="5.6.2.3"/>
    </reaction>
</comment>